<evidence type="ECO:0000313" key="1">
    <source>
        <dbReference type="EMBL" id="MBE9464558.1"/>
    </source>
</evidence>
<organism evidence="1 2">
    <name type="scientific">Dyadobacter subterraneus</name>
    <dbReference type="NCBI Taxonomy" id="2773304"/>
    <lineage>
        <taxon>Bacteria</taxon>
        <taxon>Pseudomonadati</taxon>
        <taxon>Bacteroidota</taxon>
        <taxon>Cytophagia</taxon>
        <taxon>Cytophagales</taxon>
        <taxon>Spirosomataceae</taxon>
        <taxon>Dyadobacter</taxon>
    </lineage>
</organism>
<sequence length="436" mass="50445">MNEDLLSFIWQFQYFDAANLQTEAGETIQIIRTGHKNTNAGPDFSDARIRIDGVEWIGTVEIHTKSSDWHLHQHSEDGSYESVIMHVVWENDVQIFRPDKTLLPVLSLKGLVRLSILDRYASLMHAQDFYESPGIACQEQFPSVNELQKFSMLDRVLLERLEKKASKVLELYHENQQDWEETAYQWLGQHFGFKLNDPAFLRLTQIIPLKILQKHRSQSIQIEALLFGSAGLIPDKSALDETEDLYIETLRREYQFLANKYRISHLKMNNHEFKFLRLRPAGFPTIRISQFADLITRNGTLFSSITSSENIKSLHHLFSLKQSDYWIYHFQFGKLSKSNVPVMGKDAINLLIINAAVPLLVAYSRQRQQPDFLDKALYLLSEIPAESNRITREWETLGMKVKTAADSQSLIEWYNHYCTNKKCLECTVGAALVRST</sequence>
<reference evidence="2" key="1">
    <citation type="submission" date="2023-07" db="EMBL/GenBank/DDBJ databases">
        <title>Dyadobacter sp. nov 'subterranea' isolated from contaminted grondwater.</title>
        <authorList>
            <person name="Szabo I."/>
            <person name="Al-Omari J."/>
            <person name="Szerdahelyi S.G."/>
            <person name="Rado J."/>
        </authorList>
    </citation>
    <scope>NUCLEOTIDE SEQUENCE [LARGE SCALE GENOMIC DNA]</scope>
    <source>
        <strain evidence="2">UP-52</strain>
    </source>
</reference>
<gene>
    <name evidence="1" type="ORF">IEE83_21960</name>
</gene>
<comment type="caution">
    <text evidence="1">The sequence shown here is derived from an EMBL/GenBank/DDBJ whole genome shotgun (WGS) entry which is preliminary data.</text>
</comment>
<evidence type="ECO:0000313" key="2">
    <source>
        <dbReference type="Proteomes" id="UP000634134"/>
    </source>
</evidence>
<name>A0ABR9WGD3_9BACT</name>
<accession>A0ABR9WGD3</accession>
<dbReference type="InterPro" id="IPR021272">
    <property type="entry name" value="DUF2851"/>
</dbReference>
<dbReference type="Pfam" id="PF11013">
    <property type="entry name" value="DUF2851"/>
    <property type="match status" value="1"/>
</dbReference>
<protein>
    <submittedName>
        <fullName evidence="1">DUF2851 family protein</fullName>
    </submittedName>
</protein>
<proteinExistence type="predicted"/>
<dbReference type="RefSeq" id="WP_194122610.1">
    <property type="nucleotide sequence ID" value="NZ_JACYGY010000001.1"/>
</dbReference>
<keyword evidence="2" id="KW-1185">Reference proteome</keyword>
<dbReference type="EMBL" id="JACYGY010000001">
    <property type="protein sequence ID" value="MBE9464558.1"/>
    <property type="molecule type" value="Genomic_DNA"/>
</dbReference>
<dbReference type="Proteomes" id="UP000634134">
    <property type="component" value="Unassembled WGS sequence"/>
</dbReference>